<dbReference type="PROSITE" id="PS51788">
    <property type="entry name" value="CULT"/>
    <property type="match status" value="1"/>
</dbReference>
<feature type="domain" description="CULT" evidence="14">
    <location>
        <begin position="325"/>
        <end position="432"/>
    </location>
</feature>
<dbReference type="InterPro" id="IPR003111">
    <property type="entry name" value="Lon_prtase_N"/>
</dbReference>
<gene>
    <name evidence="16" type="primary">CRBN</name>
</gene>
<evidence type="ECO:0000259" key="14">
    <source>
        <dbReference type="PROSITE" id="PS51788"/>
    </source>
</evidence>
<keyword evidence="10" id="KW-0539">Nucleus</keyword>
<dbReference type="InterPro" id="IPR015947">
    <property type="entry name" value="PUA-like_sf"/>
</dbReference>
<dbReference type="PANTHER" id="PTHR14255:SF4">
    <property type="entry name" value="PROTEIN CEREBLON"/>
    <property type="match status" value="1"/>
</dbReference>
<dbReference type="AlphaFoldDB" id="A0AAJ7X5V8"/>
<evidence type="ECO:0000256" key="10">
    <source>
        <dbReference type="ARBA" id="ARBA00023242"/>
    </source>
</evidence>
<evidence type="ECO:0000259" key="13">
    <source>
        <dbReference type="PROSITE" id="PS51787"/>
    </source>
</evidence>
<keyword evidence="6" id="KW-0963">Cytoplasm</keyword>
<dbReference type="Gene3D" id="2.30.130.40">
    <property type="entry name" value="LON domain-like"/>
    <property type="match status" value="1"/>
</dbReference>
<evidence type="ECO:0000256" key="1">
    <source>
        <dbReference type="ARBA" id="ARBA00004123"/>
    </source>
</evidence>
<protein>
    <recommendedName>
        <fullName evidence="5">Protein cereblon</fullName>
    </recommendedName>
</protein>
<dbReference type="SMART" id="SM00464">
    <property type="entry name" value="LON"/>
    <property type="match status" value="1"/>
</dbReference>
<dbReference type="Proteomes" id="UP001318040">
    <property type="component" value="Chromosome 36"/>
</dbReference>
<proteinExistence type="inferred from homology"/>
<evidence type="ECO:0000256" key="9">
    <source>
        <dbReference type="ARBA" id="ARBA00022833"/>
    </source>
</evidence>
<dbReference type="KEGG" id="pmrn:116949432"/>
<dbReference type="Pfam" id="PF03226">
    <property type="entry name" value="Yippee-Mis18"/>
    <property type="match status" value="1"/>
</dbReference>
<evidence type="ECO:0000256" key="4">
    <source>
        <dbReference type="ARBA" id="ARBA00005293"/>
    </source>
</evidence>
<evidence type="ECO:0000256" key="11">
    <source>
        <dbReference type="ARBA" id="ARBA00054193"/>
    </source>
</evidence>
<evidence type="ECO:0000256" key="8">
    <source>
        <dbReference type="ARBA" id="ARBA00022786"/>
    </source>
</evidence>
<feature type="region of interest" description="Disordered" evidence="12">
    <location>
        <begin position="432"/>
        <end position="467"/>
    </location>
</feature>
<dbReference type="InterPro" id="IPR004910">
    <property type="entry name" value="Yippee/Mis18/Cereblon"/>
</dbReference>
<feature type="domain" description="Lon N-terminal" evidence="13">
    <location>
        <begin position="87"/>
        <end position="326"/>
    </location>
</feature>
<evidence type="ECO:0000256" key="2">
    <source>
        <dbReference type="ARBA" id="ARBA00004496"/>
    </source>
</evidence>
<dbReference type="FunFam" id="1.20.58.1480:FF:000004">
    <property type="entry name" value="Cereblon, isoform CRA_c"/>
    <property type="match status" value="1"/>
</dbReference>
<dbReference type="CTD" id="51185"/>
<feature type="compositionally biased region" description="Acidic residues" evidence="12">
    <location>
        <begin position="21"/>
        <end position="48"/>
    </location>
</feature>
<dbReference type="GO" id="GO:0005737">
    <property type="term" value="C:cytoplasm"/>
    <property type="evidence" value="ECO:0007669"/>
    <property type="project" value="UniProtKB-SubCell"/>
</dbReference>
<dbReference type="GO" id="GO:0046872">
    <property type="term" value="F:metal ion binding"/>
    <property type="evidence" value="ECO:0007669"/>
    <property type="project" value="UniProtKB-KW"/>
</dbReference>
<evidence type="ECO:0000256" key="5">
    <source>
        <dbReference type="ARBA" id="ARBA00014394"/>
    </source>
</evidence>
<dbReference type="GO" id="GO:0031464">
    <property type="term" value="C:Cul4A-RING E3 ubiquitin ligase complex"/>
    <property type="evidence" value="ECO:0007669"/>
    <property type="project" value="TreeGrafter"/>
</dbReference>
<keyword evidence="8" id="KW-0833">Ubl conjugation pathway</keyword>
<comment type="subcellular location">
    <subcellularLocation>
        <location evidence="2">Cytoplasm</location>
    </subcellularLocation>
    <subcellularLocation>
        <location evidence="1">Nucleus</location>
    </subcellularLocation>
</comment>
<evidence type="ECO:0000313" key="16">
    <source>
        <dbReference type="RefSeq" id="XP_032822664.1"/>
    </source>
</evidence>
<accession>A0AAJ7X5V8</accession>
<organism evidence="15 16">
    <name type="scientific">Petromyzon marinus</name>
    <name type="common">Sea lamprey</name>
    <dbReference type="NCBI Taxonomy" id="7757"/>
    <lineage>
        <taxon>Eukaryota</taxon>
        <taxon>Metazoa</taxon>
        <taxon>Chordata</taxon>
        <taxon>Craniata</taxon>
        <taxon>Vertebrata</taxon>
        <taxon>Cyclostomata</taxon>
        <taxon>Hyperoartia</taxon>
        <taxon>Petromyzontiformes</taxon>
        <taxon>Petromyzontidae</taxon>
        <taxon>Petromyzon</taxon>
    </lineage>
</organism>
<dbReference type="FunFam" id="2.170.150.20:FF:000002">
    <property type="entry name" value="Cereblon, isoform CRA_c"/>
    <property type="match status" value="1"/>
</dbReference>
<evidence type="ECO:0000256" key="6">
    <source>
        <dbReference type="ARBA" id="ARBA00022490"/>
    </source>
</evidence>
<dbReference type="SUPFAM" id="SSF88697">
    <property type="entry name" value="PUA domain-like"/>
    <property type="match status" value="1"/>
</dbReference>
<evidence type="ECO:0000256" key="7">
    <source>
        <dbReference type="ARBA" id="ARBA00022723"/>
    </source>
</evidence>
<evidence type="ECO:0000256" key="12">
    <source>
        <dbReference type="SAM" id="MobiDB-lite"/>
    </source>
</evidence>
<name>A0AAJ7X5V8_PETMA</name>
<dbReference type="InterPro" id="IPR046336">
    <property type="entry name" value="Lon_prtase_N_sf"/>
</dbReference>
<dbReference type="Gene3D" id="2.170.150.20">
    <property type="entry name" value="Peptide methionine sulfoxide reductase"/>
    <property type="match status" value="1"/>
</dbReference>
<sequence>MADDEDDDREGLRRYLQQMPELEDVEGEVEEEESELEVDPGDESDDGESPSIINFDSTLPALHSYLGTDLQEYSGRTVHDEESCQSVPLLSGGLTMLIPGQTLPLHLFRPQEVSLIRNLVLNDRTFGVLAYSLEPTSGQPVASELGTTAEIVQCSIESEHGVESVKLKAVGRQRFRVIEVRTQVDGNKVAKVQILAEKTMLSPLEGARCASLCRQLPPSPPAGPSASPHYWRRYHKRKFHCASLTWWPPWVYSLYDADTLMEKIKRHLREWYGKLREKALPDNAIDFSYWVASCLPIDNDVRLSLLTVGSAVQRLRCELDILEKCTSLCCRNCDMEITMRGEIFSLSQYGPMAAYVNPHGYVHETLTVHKASSLNLIGRPSTEYSWFPGYAWTIAQCRDCGSHMGWKFTATRKDMLPAKFWGLTRSALSPRLPTVGGDDDDAAAAARRAEGRQGTGDRAAETWRPTL</sequence>
<dbReference type="RefSeq" id="XP_032822664.1">
    <property type="nucleotide sequence ID" value="XM_032966773.1"/>
</dbReference>
<evidence type="ECO:0000313" key="15">
    <source>
        <dbReference type="Proteomes" id="UP001318040"/>
    </source>
</evidence>
<evidence type="ECO:0000256" key="3">
    <source>
        <dbReference type="ARBA" id="ARBA00004906"/>
    </source>
</evidence>
<dbReference type="GO" id="GO:0005634">
    <property type="term" value="C:nucleus"/>
    <property type="evidence" value="ECO:0007669"/>
    <property type="project" value="UniProtKB-SubCell"/>
</dbReference>
<keyword evidence="15" id="KW-1185">Reference proteome</keyword>
<dbReference type="GO" id="GO:0016567">
    <property type="term" value="P:protein ubiquitination"/>
    <property type="evidence" value="ECO:0007669"/>
    <property type="project" value="TreeGrafter"/>
</dbReference>
<dbReference type="Gene3D" id="1.20.58.1480">
    <property type="match status" value="1"/>
</dbReference>
<keyword evidence="7" id="KW-0479">Metal-binding</keyword>
<dbReference type="Pfam" id="PF02190">
    <property type="entry name" value="LON_substr_bdg"/>
    <property type="match status" value="1"/>
</dbReference>
<reference evidence="16" key="1">
    <citation type="submission" date="2025-08" db="UniProtKB">
        <authorList>
            <consortium name="RefSeq"/>
        </authorList>
    </citation>
    <scope>IDENTIFICATION</scope>
    <source>
        <tissue evidence="16">Sperm</tissue>
    </source>
</reference>
<dbReference type="FunFam" id="2.30.130.40:FF:000002">
    <property type="entry name" value="Cereblon, isoform CRA_c"/>
    <property type="match status" value="1"/>
</dbReference>
<dbReference type="CDD" id="cd15777">
    <property type="entry name" value="CRBN_C_like"/>
    <property type="match status" value="1"/>
</dbReference>
<comment type="function">
    <text evidence="11">Substrate recognition component of a DCX (DDB1-CUL4-X-box) E3 protein ligase complex that mediates the ubiquitination and subsequent proteasomal degradation of target proteins, such as MEIS2. Normal degradation of key regulatory proteins is required for normal limb outgrowth and expression of the fibroblast growth factor FGF8. Maintains presynaptic glutamate release and consequently cognitive functions, such as memory and learning, by negatively regulating large-conductance calcium-activated potassium (BK) channels in excitatory neurons. Likely to function by regulating the assembly and neuronal surface expression of BK channels via its interaction with KCNT1. May also be involved in regulating anxiety-like behaviors via a BK channel-independent mechanism.</text>
</comment>
<feature type="region of interest" description="Disordered" evidence="12">
    <location>
        <begin position="1"/>
        <end position="51"/>
    </location>
</feature>
<comment type="pathway">
    <text evidence="3">Protein modification; protein ubiquitination.</text>
</comment>
<dbReference type="PROSITE" id="PS51787">
    <property type="entry name" value="LON_N"/>
    <property type="match status" value="1"/>
</dbReference>
<comment type="similarity">
    <text evidence="4">Belongs to the CRBN family.</text>
</comment>
<dbReference type="PANTHER" id="PTHR14255">
    <property type="entry name" value="CEREBLON"/>
    <property type="match status" value="1"/>
</dbReference>
<keyword evidence="9" id="KW-0862">Zinc</keyword>
<dbReference type="InterPro" id="IPR034750">
    <property type="entry name" value="CULT"/>
</dbReference>